<keyword evidence="2" id="KW-1185">Reference proteome</keyword>
<evidence type="ECO:0000313" key="1">
    <source>
        <dbReference type="EMBL" id="OIV43595.1"/>
    </source>
</evidence>
<dbReference type="NCBIfam" id="NF033708">
    <property type="entry name" value="T9SS_Cterm_ChiA"/>
    <property type="match status" value="1"/>
</dbReference>
<evidence type="ECO:0008006" key="3">
    <source>
        <dbReference type="Google" id="ProtNLM"/>
    </source>
</evidence>
<gene>
    <name evidence="1" type="ORF">BKM63_05180</name>
</gene>
<comment type="caution">
    <text evidence="1">The sequence shown here is derived from an EMBL/GenBank/DDBJ whole genome shotgun (WGS) entry which is preliminary data.</text>
</comment>
<reference evidence="1 2" key="1">
    <citation type="submission" date="2016-10" db="EMBL/GenBank/DDBJ databases">
        <title>Draft Genome Sequence of Rhizobacteria Flavobacterium johnsoniae CI04.</title>
        <authorList>
            <person name="Bravo J.I."/>
            <person name="Lozano G.L."/>
            <person name="Handelsman J."/>
        </authorList>
    </citation>
    <scope>NUCLEOTIDE SEQUENCE [LARGE SCALE GENOMIC DNA]</scope>
    <source>
        <strain evidence="1 2">CI04</strain>
    </source>
</reference>
<dbReference type="EMBL" id="MLFK01000002">
    <property type="protein sequence ID" value="OIV43595.1"/>
    <property type="molecule type" value="Genomic_DNA"/>
</dbReference>
<dbReference type="AlphaFoldDB" id="A0A1J7BYA3"/>
<organism evidence="1 2">
    <name type="scientific">Flavobacterium johnsoniae</name>
    <name type="common">Cytophaga johnsonae</name>
    <dbReference type="NCBI Taxonomy" id="986"/>
    <lineage>
        <taxon>Bacteria</taxon>
        <taxon>Pseudomonadati</taxon>
        <taxon>Bacteroidota</taxon>
        <taxon>Flavobacteriia</taxon>
        <taxon>Flavobacteriales</taxon>
        <taxon>Flavobacteriaceae</taxon>
        <taxon>Flavobacterium</taxon>
    </lineage>
</organism>
<dbReference type="OrthoDB" id="1652165at2"/>
<feature type="non-terminal residue" evidence="1">
    <location>
        <position position="1"/>
    </location>
</feature>
<sequence>QTTALTYSATTNSPTTYSIVWNTSPANTFAAVTDQALQPGSVTLAIPSGTAAGTYTGTLTVKNANGCVSAGSPFSVTVNPLPQGSLTANGPFCGTSAGQLTFTASAGTGPYTIVYTENGGPNITATGIASGTGFIPFTSPINSSTTYVLVSVTDAFCTRSSGFTNGTAVITINPKPDAPVPGTVVQPTCVNPSGSITLNGLIPSVTWTIRQSNGTVQQIYTGSTPSFTVSNLAPGIYTFTVEQISSCPSLPTAGIEIFAPVTNTWNGTAWSKGSEPLITDAIRFSGNYSTTGNLNGCSCTVDPGVNVTVNSNHTLTITNAVNNNGGTLTFENNSSLLQTANAVNTGNIIYKRNTLTRRYDYTYWSSPIVRTPIFTLHDLSPGTLADKYTSYNPNASWVIHYNGNIEMIPGQGYSVRGPQYFDIVTPGTQTATFVGVPNNGTIPVALVGIEKWNLIGNPYPSAIYADQFIFDNADNLYGTLYFWTHNTTPGTGGTAPYKYNSADYAIYNITGSVLIGDMDSEGAESPGNQTAPSGYIAAGQAFFALSKTNPSAIFTNTMRVPGNNSQFFKTTANNKTNLERHRAWINLTNTEGAFKQLLVGYIEGATNSWDHNYDGISLNGNPYLDFYSINEGQNLVIQGRALPFDESDIVPLGYRSAIVGEFTIAIDHTDGVLSNHAIYLEDKVTNTVHNLQNSNYKFTTAIGTFNNRFVLRYTNGTLGVDDFQSQNNSLYASVKDKNIRLNSDVDLIKEVSIFDISGKLLYNNKKVDNNELQISNFQSGNQVLILKVTLENGKIETRKIVFN</sequence>
<dbReference type="RefSeq" id="WP_071635558.1">
    <property type="nucleotide sequence ID" value="NZ_MLFK01000002.1"/>
</dbReference>
<accession>A0A1J7BYA3</accession>
<name>A0A1J7BYA3_FLAJO</name>
<proteinExistence type="predicted"/>
<protein>
    <recommendedName>
        <fullName evidence="3">T9SS sorting signal type C domain-containing protein</fullName>
    </recommendedName>
</protein>
<evidence type="ECO:0000313" key="2">
    <source>
        <dbReference type="Proteomes" id="UP000182826"/>
    </source>
</evidence>
<dbReference type="Proteomes" id="UP000182826">
    <property type="component" value="Unassembled WGS sequence"/>
</dbReference>